<dbReference type="eggNOG" id="COG0110">
    <property type="taxonomic scope" value="Bacteria"/>
</dbReference>
<dbReference type="STRING" id="1183438.GKIL_2397"/>
<dbReference type="Gene3D" id="2.160.10.10">
    <property type="entry name" value="Hexapeptide repeat proteins"/>
    <property type="match status" value="1"/>
</dbReference>
<dbReference type="CDD" id="cd04647">
    <property type="entry name" value="LbH_MAT_like"/>
    <property type="match status" value="1"/>
</dbReference>
<dbReference type="PANTHER" id="PTHR23416:SF78">
    <property type="entry name" value="LIPOPOLYSACCHARIDE BIOSYNTHESIS O-ACETYL TRANSFERASE WBBJ-RELATED"/>
    <property type="match status" value="1"/>
</dbReference>
<dbReference type="EC" id="2.3.1.18" evidence="3"/>
<dbReference type="PROSITE" id="PS00101">
    <property type="entry name" value="HEXAPEP_TRANSFERASES"/>
    <property type="match status" value="1"/>
</dbReference>
<reference evidence="3 4" key="1">
    <citation type="journal article" date="2013" name="PLoS ONE">
        <title>Cultivation and Complete Genome Sequencing of Gloeobacter kilaueensis sp. nov., from a Lava Cave in Kilauea Caldera, Hawai'i.</title>
        <authorList>
            <person name="Saw J.H."/>
            <person name="Schatz M."/>
            <person name="Brown M.V."/>
            <person name="Kunkel D.D."/>
            <person name="Foster J.S."/>
            <person name="Shick H."/>
            <person name="Christensen S."/>
            <person name="Hou S."/>
            <person name="Wan X."/>
            <person name="Donachie S.P."/>
        </authorList>
    </citation>
    <scope>NUCLEOTIDE SEQUENCE [LARGE SCALE GENOMIC DNA]</scope>
    <source>
        <strain evidence="4">JS</strain>
    </source>
</reference>
<dbReference type="GO" id="GO:0008870">
    <property type="term" value="F:galactoside O-acetyltransferase activity"/>
    <property type="evidence" value="ECO:0007669"/>
    <property type="project" value="UniProtKB-EC"/>
</dbReference>
<dbReference type="GO" id="GO:0043886">
    <property type="term" value="F:structural constituent of carboxysome shell"/>
    <property type="evidence" value="ECO:0007669"/>
    <property type="project" value="UniProtKB-ARBA"/>
</dbReference>
<dbReference type="RefSeq" id="WP_023173818.1">
    <property type="nucleotide sequence ID" value="NC_022600.1"/>
</dbReference>
<evidence type="ECO:0000313" key="4">
    <source>
        <dbReference type="Proteomes" id="UP000017396"/>
    </source>
</evidence>
<gene>
    <name evidence="3" type="primary">lacA</name>
    <name evidence="3" type="ORF">GKIL_2397</name>
</gene>
<dbReference type="OrthoDB" id="9815592at2"/>
<organism evidence="3 4">
    <name type="scientific">Gloeobacter kilaueensis (strain ATCC BAA-2537 / CCAP 1431/1 / ULC 316 / JS1)</name>
    <dbReference type="NCBI Taxonomy" id="1183438"/>
    <lineage>
        <taxon>Bacteria</taxon>
        <taxon>Bacillati</taxon>
        <taxon>Cyanobacteriota</taxon>
        <taxon>Cyanophyceae</taxon>
        <taxon>Gloeobacterales</taxon>
        <taxon>Gloeobacteraceae</taxon>
        <taxon>Gloeobacter</taxon>
    </lineage>
</organism>
<accession>U5QIC3</accession>
<dbReference type="InterPro" id="IPR051159">
    <property type="entry name" value="Hexapeptide_acetyltransf"/>
</dbReference>
<proteinExistence type="predicted"/>
<keyword evidence="4" id="KW-1185">Reference proteome</keyword>
<dbReference type="AlphaFoldDB" id="U5QIC3"/>
<dbReference type="KEGG" id="glj:GKIL_2397"/>
<dbReference type="HOGENOM" id="CLU_051638_7_1_3"/>
<evidence type="ECO:0000256" key="2">
    <source>
        <dbReference type="ARBA" id="ARBA00022737"/>
    </source>
</evidence>
<dbReference type="Pfam" id="PF00132">
    <property type="entry name" value="Hexapep"/>
    <property type="match status" value="1"/>
</dbReference>
<evidence type="ECO:0000313" key="3">
    <source>
        <dbReference type="EMBL" id="AGY58643.1"/>
    </source>
</evidence>
<dbReference type="Proteomes" id="UP000017396">
    <property type="component" value="Chromosome"/>
</dbReference>
<protein>
    <submittedName>
        <fullName evidence="3">Galactoside O-acetyltransferase</fullName>
        <ecNumber evidence="3">2.3.1.18</ecNumber>
    </submittedName>
</protein>
<dbReference type="PANTHER" id="PTHR23416">
    <property type="entry name" value="SIALIC ACID SYNTHASE-RELATED"/>
    <property type="match status" value="1"/>
</dbReference>
<dbReference type="InterPro" id="IPR011004">
    <property type="entry name" value="Trimer_LpxA-like_sf"/>
</dbReference>
<dbReference type="InterPro" id="IPR018357">
    <property type="entry name" value="Hexapep_transf_CS"/>
</dbReference>
<sequence>MLQRLRDYKAEVFARWSLRHCTSVGDAPRCRALPLIENRGTLKIGDHFSLWSHLGRSQLAVGAGGLLTIGDNVFINSATTISAQAIVAIGNNVQIANWVSILDSDFHGLIDRDTPAPAEAICIEDDVWIATKATVLKGVTIARGAVVAAGSVVTRDVEAYTLVGGVPARPIRKIGPHPAILS</sequence>
<dbReference type="SUPFAM" id="SSF51161">
    <property type="entry name" value="Trimeric LpxA-like enzymes"/>
    <property type="match status" value="1"/>
</dbReference>
<dbReference type="EMBL" id="CP003587">
    <property type="protein sequence ID" value="AGY58643.1"/>
    <property type="molecule type" value="Genomic_DNA"/>
</dbReference>
<keyword evidence="2" id="KW-0677">Repeat</keyword>
<dbReference type="InterPro" id="IPR001451">
    <property type="entry name" value="Hexapep"/>
</dbReference>
<name>U5QIC3_GLOK1</name>
<dbReference type="GO" id="GO:0031470">
    <property type="term" value="C:carboxysome"/>
    <property type="evidence" value="ECO:0007669"/>
    <property type="project" value="UniProtKB-ARBA"/>
</dbReference>
<evidence type="ECO:0000256" key="1">
    <source>
        <dbReference type="ARBA" id="ARBA00022679"/>
    </source>
</evidence>
<keyword evidence="3" id="KW-0012">Acyltransferase</keyword>
<keyword evidence="1 3" id="KW-0808">Transferase</keyword>